<proteinExistence type="predicted"/>
<dbReference type="SUPFAM" id="SSF53448">
    <property type="entry name" value="Nucleotide-diphospho-sugar transferases"/>
    <property type="match status" value="1"/>
</dbReference>
<comment type="caution">
    <text evidence="1">The sequence shown here is derived from an EMBL/GenBank/DDBJ whole genome shotgun (WGS) entry which is preliminary data.</text>
</comment>
<dbReference type="Gene3D" id="3.90.550.10">
    <property type="entry name" value="Spore Coat Polysaccharide Biosynthesis Protein SpsA, Chain A"/>
    <property type="match status" value="1"/>
</dbReference>
<gene>
    <name evidence="1" type="primary">int</name>
    <name evidence="1" type="ORF">RS24_00790</name>
</gene>
<dbReference type="PANTHER" id="PTHR42866">
    <property type="entry name" value="3-DEOXY-MANNO-OCTULOSONATE CYTIDYLYLTRANSFERASE"/>
    <property type="match status" value="1"/>
</dbReference>
<dbReference type="AlphaFoldDB" id="U2WU45"/>
<dbReference type="InterPro" id="IPR003329">
    <property type="entry name" value="Cytidylyl_trans"/>
</dbReference>
<name>U2WU45_9PROT</name>
<dbReference type="PANTHER" id="PTHR42866:SF1">
    <property type="entry name" value="SPORE COAT POLYSACCHARIDE BIOSYNTHESIS PROTEIN SPSF"/>
    <property type="match status" value="1"/>
</dbReference>
<protein>
    <submittedName>
        <fullName evidence="1">Prophage integrase protein</fullName>
    </submittedName>
</protein>
<organism evidence="1 2">
    <name type="scientific">Candidatus Micropelagius thuwalensis</name>
    <dbReference type="NCBI Taxonomy" id="1397666"/>
    <lineage>
        <taxon>Bacteria</taxon>
        <taxon>Pseudomonadati</taxon>
        <taxon>Pseudomonadota</taxon>
        <taxon>Alphaproteobacteria</taxon>
        <taxon>PS1 clade</taxon>
        <taxon>Candidatus Micropelagius</taxon>
    </lineage>
</organism>
<dbReference type="GO" id="GO:0005829">
    <property type="term" value="C:cytosol"/>
    <property type="evidence" value="ECO:0007669"/>
    <property type="project" value="TreeGrafter"/>
</dbReference>
<dbReference type="Proteomes" id="UP000016762">
    <property type="component" value="Unassembled WGS sequence"/>
</dbReference>
<dbReference type="Pfam" id="PF02348">
    <property type="entry name" value="CTP_transf_3"/>
    <property type="match status" value="1"/>
</dbReference>
<keyword evidence="2" id="KW-1185">Reference proteome</keyword>
<evidence type="ECO:0000313" key="2">
    <source>
        <dbReference type="Proteomes" id="UP000016762"/>
    </source>
</evidence>
<accession>U2WU45</accession>
<dbReference type="InterPro" id="IPR029044">
    <property type="entry name" value="Nucleotide-diphossugar_trans"/>
</dbReference>
<evidence type="ECO:0000313" key="1">
    <source>
        <dbReference type="EMBL" id="ERL47070.1"/>
    </source>
</evidence>
<sequence length="210" mass="23795">MFENEDVGFVIQSRLGSTRLPGKALLYYGGTTIIGYLIKSLINCGVDKKYLCIATSTSPIDDLLTEYIEHLGYNVIRGDEENVFSRYQKVASETGFKHIVRLTGDNPLINFYLIEHCIKKHLQSNPALTTTREIKGDQITRYVPKGLSVDVITSNALLSVDDKKLNSYEAEHVIPTFFENFEVQLIKDFAVEGEDRSIDTIDDYARLFKI</sequence>
<dbReference type="OrthoDB" id="9801052at2"/>
<dbReference type="STRING" id="1397666.RS24_00790"/>
<dbReference type="EMBL" id="AWXE01000002">
    <property type="protein sequence ID" value="ERL47070.1"/>
    <property type="molecule type" value="Genomic_DNA"/>
</dbReference>
<dbReference type="eggNOG" id="COG1861">
    <property type="taxonomic scope" value="Bacteria"/>
</dbReference>
<dbReference type="RefSeq" id="WP_021776827.1">
    <property type="nucleotide sequence ID" value="NZ_AWXE01000002.1"/>
</dbReference>
<reference evidence="1 2" key="1">
    <citation type="journal article" date="2014" name="FEMS Microbiol. Ecol.">
        <title>Genomic differentiation among two strains of the PS1 clade isolated from geographically separated marine habitats.</title>
        <authorList>
            <person name="Jimenez-Infante F."/>
            <person name="Ngugi D.K."/>
            <person name="Alam I."/>
            <person name="Rashid M."/>
            <person name="Baalawi W."/>
            <person name="Kamau A.A."/>
            <person name="Bajic V.B."/>
            <person name="Stingl U."/>
        </authorList>
    </citation>
    <scope>NUCLEOTIDE SEQUENCE [LARGE SCALE GENOMIC DNA]</scope>
    <source>
        <strain evidence="1 2">RS24</strain>
    </source>
</reference>